<evidence type="ECO:0000313" key="3">
    <source>
        <dbReference type="Proteomes" id="UP000193986"/>
    </source>
</evidence>
<sequence>MPVQRATCEPCRLRRVKCDLRERVFVCSNCMRRNLQCPGVQQVPSRKPRRGTMIDRVEREYGSTSSTPTPIIETGTAFADLSSLSSGQTEGNISESVAIVSSAERDMVSLELRTELVASLLQSFMVSHGTFRSVIPQLDWRRGLETLNPFEEVTTRIFVALGARTSMHSAILRGADTSFPLTLGIVREGPCRQLAKMAVERFDALGIWRQPTAEAIRVAISVVYIARSAYPPEYCSPLVNTAVHLLRQFCQSTTSPIDNMDSFALSVGPLVLWIDARCAAEMGNRPLLTEDDLDDIPRLREWVLQPLPDILTSHDKKLDMLHAATIRLTRSFAADFRRPFRRGSSSALGSLPQMWEEQATLAIHVSNYMSACASDLGDLPVDSDQHLDATNRLDRILQFNASIMFVIFSIHEVLHQGVSTLESAEIYRLIAESRAMSELKRVAEHIQIVQGLYQGPIAWVHMTRLFHMLEVIPGWTALLANLEAGQTQVILDGIQQAGWGAEFASHRWIDALNTRGVLLGPSMIDFDLGLELGETTKPINGLQGG</sequence>
<keyword evidence="3" id="KW-1185">Reference proteome</keyword>
<dbReference type="Gene3D" id="4.10.240.10">
    <property type="entry name" value="Zn(2)-C6 fungal-type DNA-binding domain"/>
    <property type="match status" value="1"/>
</dbReference>
<dbReference type="Pfam" id="PF00172">
    <property type="entry name" value="Zn_clus"/>
    <property type="match status" value="1"/>
</dbReference>
<dbReference type="PROSITE" id="PS50048">
    <property type="entry name" value="ZN2_CY6_FUNGAL_2"/>
    <property type="match status" value="1"/>
</dbReference>
<proteinExistence type="predicted"/>
<dbReference type="OrthoDB" id="39175at2759"/>
<dbReference type="InterPro" id="IPR036864">
    <property type="entry name" value="Zn2-C6_fun-type_DNA-bd_sf"/>
</dbReference>
<organism evidence="2 3">
    <name type="scientific">Naematelia encephala</name>
    <dbReference type="NCBI Taxonomy" id="71784"/>
    <lineage>
        <taxon>Eukaryota</taxon>
        <taxon>Fungi</taxon>
        <taxon>Dikarya</taxon>
        <taxon>Basidiomycota</taxon>
        <taxon>Agaricomycotina</taxon>
        <taxon>Tremellomycetes</taxon>
        <taxon>Tremellales</taxon>
        <taxon>Naemateliaceae</taxon>
        <taxon>Naematelia</taxon>
    </lineage>
</organism>
<dbReference type="GO" id="GO:0008270">
    <property type="term" value="F:zinc ion binding"/>
    <property type="evidence" value="ECO:0007669"/>
    <property type="project" value="InterPro"/>
</dbReference>
<dbReference type="InParanoid" id="A0A1Y2B395"/>
<dbReference type="SUPFAM" id="SSF57701">
    <property type="entry name" value="Zn2/Cys6 DNA-binding domain"/>
    <property type="match status" value="1"/>
</dbReference>
<evidence type="ECO:0000313" key="2">
    <source>
        <dbReference type="EMBL" id="ORY28957.1"/>
    </source>
</evidence>
<dbReference type="Proteomes" id="UP000193986">
    <property type="component" value="Unassembled WGS sequence"/>
</dbReference>
<dbReference type="STRING" id="71784.A0A1Y2B395"/>
<dbReference type="EMBL" id="MCFC01000028">
    <property type="protein sequence ID" value="ORY28957.1"/>
    <property type="molecule type" value="Genomic_DNA"/>
</dbReference>
<dbReference type="GO" id="GO:0000981">
    <property type="term" value="F:DNA-binding transcription factor activity, RNA polymerase II-specific"/>
    <property type="evidence" value="ECO:0007669"/>
    <property type="project" value="InterPro"/>
</dbReference>
<dbReference type="PROSITE" id="PS00463">
    <property type="entry name" value="ZN2_CY6_FUNGAL_1"/>
    <property type="match status" value="1"/>
</dbReference>
<accession>A0A1Y2B395</accession>
<evidence type="ECO:0000259" key="1">
    <source>
        <dbReference type="PROSITE" id="PS50048"/>
    </source>
</evidence>
<dbReference type="SMART" id="SM00066">
    <property type="entry name" value="GAL4"/>
    <property type="match status" value="1"/>
</dbReference>
<name>A0A1Y2B395_9TREE</name>
<feature type="domain" description="Zn(2)-C6 fungal-type" evidence="1">
    <location>
        <begin position="7"/>
        <end position="37"/>
    </location>
</feature>
<dbReference type="InterPro" id="IPR001138">
    <property type="entry name" value="Zn2Cys6_DnaBD"/>
</dbReference>
<gene>
    <name evidence="2" type="ORF">BCR39DRAFT_181143</name>
</gene>
<dbReference type="AlphaFoldDB" id="A0A1Y2B395"/>
<reference evidence="2 3" key="1">
    <citation type="submission" date="2016-07" db="EMBL/GenBank/DDBJ databases">
        <title>Pervasive Adenine N6-methylation of Active Genes in Fungi.</title>
        <authorList>
            <consortium name="DOE Joint Genome Institute"/>
            <person name="Mondo S.J."/>
            <person name="Dannebaum R.O."/>
            <person name="Kuo R.C."/>
            <person name="Labutti K."/>
            <person name="Haridas S."/>
            <person name="Kuo A."/>
            <person name="Salamov A."/>
            <person name="Ahrendt S.R."/>
            <person name="Lipzen A."/>
            <person name="Sullivan W."/>
            <person name="Andreopoulos W.B."/>
            <person name="Clum A."/>
            <person name="Lindquist E."/>
            <person name="Daum C."/>
            <person name="Ramamoorthy G.K."/>
            <person name="Gryganskyi A."/>
            <person name="Culley D."/>
            <person name="Magnuson J.K."/>
            <person name="James T.Y."/>
            <person name="O'Malley M.A."/>
            <person name="Stajich J.E."/>
            <person name="Spatafora J.W."/>
            <person name="Visel A."/>
            <person name="Grigoriev I.V."/>
        </authorList>
    </citation>
    <scope>NUCLEOTIDE SEQUENCE [LARGE SCALE GENOMIC DNA]</scope>
    <source>
        <strain evidence="2 3">68-887.2</strain>
    </source>
</reference>
<comment type="caution">
    <text evidence="2">The sequence shown here is derived from an EMBL/GenBank/DDBJ whole genome shotgun (WGS) entry which is preliminary data.</text>
</comment>
<dbReference type="CDD" id="cd00067">
    <property type="entry name" value="GAL4"/>
    <property type="match status" value="1"/>
</dbReference>
<protein>
    <recommendedName>
        <fullName evidence="1">Zn(2)-C6 fungal-type domain-containing protein</fullName>
    </recommendedName>
</protein>